<comment type="caution">
    <text evidence="1">The sequence shown here is derived from an EMBL/GenBank/DDBJ whole genome shotgun (WGS) entry which is preliminary data.</text>
</comment>
<reference evidence="1 2" key="1">
    <citation type="journal article" date="2023" name="Arcadia Sci">
        <title>De novo assembly of a long-read Amblyomma americanum tick genome.</title>
        <authorList>
            <person name="Chou S."/>
            <person name="Poskanzer K.E."/>
            <person name="Rollins M."/>
            <person name="Thuy-Boun P.S."/>
        </authorList>
    </citation>
    <scope>NUCLEOTIDE SEQUENCE [LARGE SCALE GENOMIC DNA]</scope>
    <source>
        <strain evidence="1">F_SG_1</strain>
        <tissue evidence="1">Salivary glands</tissue>
    </source>
</reference>
<accession>A0AAQ4FF84</accession>
<evidence type="ECO:0000313" key="2">
    <source>
        <dbReference type="Proteomes" id="UP001321473"/>
    </source>
</evidence>
<gene>
    <name evidence="1" type="ORF">V5799_007704</name>
</gene>
<dbReference type="Gene3D" id="3.40.50.1820">
    <property type="entry name" value="alpha/beta hydrolase"/>
    <property type="match status" value="1"/>
</dbReference>
<dbReference type="EMBL" id="JARKHS020003199">
    <property type="protein sequence ID" value="KAK8785934.1"/>
    <property type="molecule type" value="Genomic_DNA"/>
</dbReference>
<protein>
    <submittedName>
        <fullName evidence="1">Uncharacterized protein</fullName>
    </submittedName>
</protein>
<evidence type="ECO:0000313" key="1">
    <source>
        <dbReference type="EMBL" id="KAK8785934.1"/>
    </source>
</evidence>
<dbReference type="AlphaFoldDB" id="A0AAQ4FF84"/>
<keyword evidence="2" id="KW-1185">Reference proteome</keyword>
<dbReference type="Proteomes" id="UP001321473">
    <property type="component" value="Unassembled WGS sequence"/>
</dbReference>
<dbReference type="InterPro" id="IPR029058">
    <property type="entry name" value="AB_hydrolase_fold"/>
</dbReference>
<dbReference type="PANTHER" id="PTHR11005">
    <property type="entry name" value="LYSOSOMAL ACID LIPASE-RELATED"/>
    <property type="match status" value="1"/>
</dbReference>
<sequence>MAPVAYMGRMRTPLLALLPYTQLIGNALRLTGSGGIMVSTALTKLGAAYICGSDVGVDVCVAALAVFNGVNWKEVNVSRLSVYFSHDPSGTSIRNVYHLTQSPL</sequence>
<proteinExistence type="predicted"/>
<organism evidence="1 2">
    <name type="scientific">Amblyomma americanum</name>
    <name type="common">Lone star tick</name>
    <dbReference type="NCBI Taxonomy" id="6943"/>
    <lineage>
        <taxon>Eukaryota</taxon>
        <taxon>Metazoa</taxon>
        <taxon>Ecdysozoa</taxon>
        <taxon>Arthropoda</taxon>
        <taxon>Chelicerata</taxon>
        <taxon>Arachnida</taxon>
        <taxon>Acari</taxon>
        <taxon>Parasitiformes</taxon>
        <taxon>Ixodida</taxon>
        <taxon>Ixodoidea</taxon>
        <taxon>Ixodidae</taxon>
        <taxon>Amblyomminae</taxon>
        <taxon>Amblyomma</taxon>
    </lineage>
</organism>
<name>A0AAQ4FF84_AMBAM</name>